<dbReference type="PROSITE" id="PS01224">
    <property type="entry name" value="ARGC"/>
    <property type="match status" value="1"/>
</dbReference>
<evidence type="ECO:0000256" key="1">
    <source>
        <dbReference type="ARBA" id="ARBA00022605"/>
    </source>
</evidence>
<dbReference type="GO" id="GO:0003942">
    <property type="term" value="F:N-acetyl-gamma-glutamyl-phosphate reductase activity"/>
    <property type="evidence" value="ECO:0007669"/>
    <property type="project" value="UniProtKB-UniRule"/>
</dbReference>
<comment type="catalytic activity">
    <reaction evidence="4">
        <text>N-acetyl-L-glutamate 5-semialdehyde + phosphate + NADP(+) = N-acetyl-L-glutamyl 5-phosphate + NADPH + H(+)</text>
        <dbReference type="Rhea" id="RHEA:21588"/>
        <dbReference type="ChEBI" id="CHEBI:15378"/>
        <dbReference type="ChEBI" id="CHEBI:29123"/>
        <dbReference type="ChEBI" id="CHEBI:43474"/>
        <dbReference type="ChEBI" id="CHEBI:57783"/>
        <dbReference type="ChEBI" id="CHEBI:57936"/>
        <dbReference type="ChEBI" id="CHEBI:58349"/>
        <dbReference type="EC" id="1.2.1.38"/>
    </reaction>
</comment>
<dbReference type="GO" id="GO:0070401">
    <property type="term" value="F:NADP+ binding"/>
    <property type="evidence" value="ECO:0007669"/>
    <property type="project" value="InterPro"/>
</dbReference>
<comment type="function">
    <text evidence="4">Catalyzes the NADPH-dependent reduction of N-acetyl-5-glutamyl phosphate to yield N-acetyl-L-glutamate 5-semialdehyde.</text>
</comment>
<keyword evidence="8" id="KW-0614">Plasmid</keyword>
<feature type="active site" evidence="4 5">
    <location>
        <position position="151"/>
    </location>
</feature>
<dbReference type="SUPFAM" id="SSF51735">
    <property type="entry name" value="NAD(P)-binding Rossmann-fold domains"/>
    <property type="match status" value="1"/>
</dbReference>
<comment type="similarity">
    <text evidence="4">Belongs to the NAGSA dehydrogenase family. Type 1 subfamily.</text>
</comment>
<accession>A0AAX3ZZV8</accession>
<evidence type="ECO:0000313" key="9">
    <source>
        <dbReference type="Proteomes" id="UP001230933"/>
    </source>
</evidence>
<dbReference type="EC" id="1.2.1.38" evidence="4"/>
<keyword evidence="1 4" id="KW-0028">Amino-acid biosynthesis</keyword>
<evidence type="ECO:0000256" key="5">
    <source>
        <dbReference type="PROSITE-ProRule" id="PRU10010"/>
    </source>
</evidence>
<keyword evidence="4" id="KW-0055">Arginine biosynthesis</keyword>
<dbReference type="InterPro" id="IPR058924">
    <property type="entry name" value="AGPR_dimerisation_dom"/>
</dbReference>
<dbReference type="InterPro" id="IPR036291">
    <property type="entry name" value="NAD(P)-bd_dom_sf"/>
</dbReference>
<dbReference type="Proteomes" id="UP001230933">
    <property type="component" value="Plasmid pMGMM8_3"/>
</dbReference>
<dbReference type="Gene3D" id="3.40.50.720">
    <property type="entry name" value="NAD(P)-binding Rossmann-like Domain"/>
    <property type="match status" value="1"/>
</dbReference>
<geneLocation type="plasmid" evidence="8 9">
    <name>pMGMM8_3</name>
</geneLocation>
<evidence type="ECO:0000256" key="4">
    <source>
        <dbReference type="HAMAP-Rule" id="MF_00150"/>
    </source>
</evidence>
<dbReference type="NCBIfam" id="TIGR01850">
    <property type="entry name" value="argC"/>
    <property type="match status" value="1"/>
</dbReference>
<name>A0AAX3ZZV8_RHOER</name>
<reference evidence="8" key="1">
    <citation type="submission" date="2023-08" db="EMBL/GenBank/DDBJ databases">
        <title>Isolation and Characterization of Rhodococcus erythropolis MGMM8.</title>
        <authorList>
            <person name="Diabankana R.G.C."/>
            <person name="Afordoanyi D.M."/>
            <person name="Validov S.Z."/>
        </authorList>
    </citation>
    <scope>NUCLEOTIDE SEQUENCE</scope>
    <source>
        <strain evidence="8">MGMM8</strain>
        <plasmid evidence="7">pMGMM8_1</plasmid>
        <plasmid evidence="8">pMGMM8_3</plasmid>
    </source>
</reference>
<proteinExistence type="inferred from homology"/>
<dbReference type="EMBL" id="CP133191">
    <property type="protein sequence ID" value="WMN03148.1"/>
    <property type="molecule type" value="Genomic_DNA"/>
</dbReference>
<dbReference type="Gene3D" id="3.30.360.10">
    <property type="entry name" value="Dihydrodipicolinate Reductase, domain 2"/>
    <property type="match status" value="1"/>
</dbReference>
<dbReference type="EMBL" id="CP133193">
    <property type="protein sequence ID" value="WMN03227.1"/>
    <property type="molecule type" value="Genomic_DNA"/>
</dbReference>
<evidence type="ECO:0000256" key="2">
    <source>
        <dbReference type="ARBA" id="ARBA00022857"/>
    </source>
</evidence>
<sequence>MSRIRVGIIGASGITGGELIRLLLAHPDAEITFLGGSSSIGATVPQLHPGLREARLPPVEKINDTEIGSRCDVVFLATPAAVSAHLAPELAGTVRVIDLSGAFRIQDPDVHARWYPTVRRDEALARQFVYGVPELIAGEIVSADLISVPGCFATAVTLALAPIVGDPALPLDRVLVDGKTGSSGGGISYDKAGAHPYRNGAITPYAPSGHRHAAEVKGFFASRAETSTIPISMSAYGVSNVRGLLASCYLFPASPLDGGNLFARYTKFYKSSPFVRIRRLDETSIPVPDPHVLVGSNYCDISVVRDTEGERIIVLAALDNIVKGAAGQAVQMLNISLGLEPGLGLQHNPVVPV</sequence>
<dbReference type="AlphaFoldDB" id="A0AAX3ZZV8"/>
<dbReference type="GO" id="GO:0005737">
    <property type="term" value="C:cytoplasm"/>
    <property type="evidence" value="ECO:0007669"/>
    <property type="project" value="UniProtKB-SubCell"/>
</dbReference>
<protein>
    <recommendedName>
        <fullName evidence="4">N-acetyl-gamma-glutamyl-phosphate reductase</fullName>
        <shortName evidence="4">AGPR</shortName>
        <ecNumber evidence="4">1.2.1.38</ecNumber>
    </recommendedName>
    <alternativeName>
        <fullName evidence="4">N-acetyl-glutamate semialdehyde dehydrogenase</fullName>
        <shortName evidence="4">NAGSA dehydrogenase</shortName>
    </alternativeName>
</protein>
<keyword evidence="4" id="KW-0963">Cytoplasm</keyword>
<dbReference type="InterPro" id="IPR050085">
    <property type="entry name" value="AGPR"/>
</dbReference>
<comment type="pathway">
    <text evidence="4">Amino-acid biosynthesis; L-arginine biosynthesis; N(2)-acetyl-L-ornithine from L-glutamate: step 3/4.</text>
</comment>
<keyword evidence="3 4" id="KW-0560">Oxidoreductase</keyword>
<dbReference type="GO" id="GO:0051287">
    <property type="term" value="F:NAD binding"/>
    <property type="evidence" value="ECO:0007669"/>
    <property type="project" value="InterPro"/>
</dbReference>
<dbReference type="SUPFAM" id="SSF55347">
    <property type="entry name" value="Glyceraldehyde-3-phosphate dehydrogenase-like, C-terminal domain"/>
    <property type="match status" value="1"/>
</dbReference>
<dbReference type="InterPro" id="IPR000534">
    <property type="entry name" value="Semialdehyde_DH_NAD-bd"/>
</dbReference>
<dbReference type="PANTHER" id="PTHR32338:SF11">
    <property type="entry name" value="[LYSW]-L-2-AMINOADIPATE_[LYSW]-L-GLUTAMATE PHOSPHATE REDUCTASE-RELATED"/>
    <property type="match status" value="1"/>
</dbReference>
<evidence type="ECO:0000259" key="6">
    <source>
        <dbReference type="SMART" id="SM00859"/>
    </source>
</evidence>
<dbReference type="RefSeq" id="WP_308372576.1">
    <property type="nucleotide sequence ID" value="NZ_CP133191.1"/>
</dbReference>
<gene>
    <name evidence="4 8" type="primary">argC</name>
    <name evidence="7" type="ORF">QIE55_32615</name>
    <name evidence="8" type="ORF">QIE55_33125</name>
</gene>
<organism evidence="8 9">
    <name type="scientific">Rhodococcus erythropolis</name>
    <name type="common">Arthrobacter picolinophilus</name>
    <dbReference type="NCBI Taxonomy" id="1833"/>
    <lineage>
        <taxon>Bacteria</taxon>
        <taxon>Bacillati</taxon>
        <taxon>Actinomycetota</taxon>
        <taxon>Actinomycetes</taxon>
        <taxon>Mycobacteriales</taxon>
        <taxon>Nocardiaceae</taxon>
        <taxon>Rhodococcus</taxon>
        <taxon>Rhodococcus erythropolis group</taxon>
    </lineage>
</organism>
<geneLocation type="plasmid" evidence="7 9">
    <name>pMGMM8_1</name>
</geneLocation>
<feature type="domain" description="Semialdehyde dehydrogenase NAD-binding" evidence="6">
    <location>
        <begin position="5"/>
        <end position="143"/>
    </location>
</feature>
<dbReference type="Proteomes" id="UP001230933">
    <property type="component" value="Plasmid pMGMM8_1"/>
</dbReference>
<evidence type="ECO:0000313" key="8">
    <source>
        <dbReference type="EMBL" id="WMN03227.1"/>
    </source>
</evidence>
<dbReference type="HAMAP" id="MF_00150">
    <property type="entry name" value="ArgC_type1"/>
    <property type="match status" value="1"/>
</dbReference>
<dbReference type="Pfam" id="PF01118">
    <property type="entry name" value="Semialdhyde_dh"/>
    <property type="match status" value="1"/>
</dbReference>
<dbReference type="Pfam" id="PF22698">
    <property type="entry name" value="Semialdhyde_dhC_1"/>
    <property type="match status" value="1"/>
</dbReference>
<dbReference type="InterPro" id="IPR000706">
    <property type="entry name" value="AGPR_type-1"/>
</dbReference>
<keyword evidence="2 4" id="KW-0521">NADP</keyword>
<dbReference type="GO" id="GO:0006526">
    <property type="term" value="P:L-arginine biosynthetic process"/>
    <property type="evidence" value="ECO:0007669"/>
    <property type="project" value="UniProtKB-UniRule"/>
</dbReference>
<evidence type="ECO:0000256" key="3">
    <source>
        <dbReference type="ARBA" id="ARBA00023002"/>
    </source>
</evidence>
<dbReference type="CDD" id="cd17895">
    <property type="entry name" value="AGPR_1_N"/>
    <property type="match status" value="1"/>
</dbReference>
<evidence type="ECO:0000313" key="7">
    <source>
        <dbReference type="EMBL" id="WMN03148.1"/>
    </source>
</evidence>
<dbReference type="PANTHER" id="PTHR32338">
    <property type="entry name" value="N-ACETYL-GAMMA-GLUTAMYL-PHOSPHATE REDUCTASE, CHLOROPLASTIC-RELATED-RELATED"/>
    <property type="match status" value="1"/>
</dbReference>
<dbReference type="InterPro" id="IPR023013">
    <property type="entry name" value="AGPR_AS"/>
</dbReference>
<comment type="subcellular location">
    <subcellularLocation>
        <location evidence="4">Cytoplasm</location>
    </subcellularLocation>
</comment>
<dbReference type="SMART" id="SM00859">
    <property type="entry name" value="Semialdhyde_dh"/>
    <property type="match status" value="1"/>
</dbReference>